<dbReference type="Gene3D" id="3.75.10.10">
    <property type="entry name" value="L-arginine/glycine Amidinotransferase, Chain A"/>
    <property type="match status" value="1"/>
</dbReference>
<dbReference type="Proteomes" id="UP000558997">
    <property type="component" value="Unassembled WGS sequence"/>
</dbReference>
<comment type="caution">
    <text evidence="2">The sequence shown here is derived from an EMBL/GenBank/DDBJ whole genome shotgun (WGS) entry which is preliminary data.</text>
</comment>
<reference evidence="2 3" key="1">
    <citation type="submission" date="2020-08" db="EMBL/GenBank/DDBJ databases">
        <title>Sequencing the genomes of 1000 actinobacteria strains.</title>
        <authorList>
            <person name="Klenk H.-P."/>
        </authorList>
    </citation>
    <scope>NUCLEOTIDE SEQUENCE [LARGE SCALE GENOMIC DNA]</scope>
    <source>
        <strain evidence="2 3">DSM 17294</strain>
    </source>
</reference>
<dbReference type="Pfam" id="PF03068">
    <property type="entry name" value="PAD"/>
    <property type="match status" value="1"/>
</dbReference>
<protein>
    <submittedName>
        <fullName evidence="2">Protein-arginine deiminase</fullName>
        <ecNumber evidence="2">3.5.3.15</ecNumber>
    </submittedName>
</protein>
<evidence type="ECO:0000313" key="3">
    <source>
        <dbReference type="Proteomes" id="UP000558997"/>
    </source>
</evidence>
<dbReference type="SUPFAM" id="SSF55909">
    <property type="entry name" value="Pentein"/>
    <property type="match status" value="1"/>
</dbReference>
<organism evidence="2 3">
    <name type="scientific">Kribbella solani</name>
    <dbReference type="NCBI Taxonomy" id="236067"/>
    <lineage>
        <taxon>Bacteria</taxon>
        <taxon>Bacillati</taxon>
        <taxon>Actinomycetota</taxon>
        <taxon>Actinomycetes</taxon>
        <taxon>Propionibacteriales</taxon>
        <taxon>Kribbellaceae</taxon>
        <taxon>Kribbella</taxon>
    </lineage>
</organism>
<dbReference type="RefSeq" id="WP_184839065.1">
    <property type="nucleotide sequence ID" value="NZ_BAAAVN010000021.1"/>
</dbReference>
<name>A0A841DZ87_9ACTN</name>
<dbReference type="PANTHER" id="PTHR10837:SF8">
    <property type="entry name" value="PROTEIN-ARGININE DEIMINASE"/>
    <property type="match status" value="1"/>
</dbReference>
<proteinExistence type="predicted"/>
<dbReference type="EMBL" id="JACHNF010000001">
    <property type="protein sequence ID" value="MBB5982085.1"/>
    <property type="molecule type" value="Genomic_DNA"/>
</dbReference>
<dbReference type="InterPro" id="IPR013530">
    <property type="entry name" value="PAD_C"/>
</dbReference>
<sequence length="565" mass="61543">MNRDGLLTRADDAGKHGWTDGRGAIFLPNLDDDEHRCTVAPAELDAPGRAVDDKLAACNDAADDRINGPRDAADLAPLTLDAERNLSANATGTVTIAPADKARIFVNGHARNALTADQLRRGVRLQLEGRDVLRDPAVWDGQITVTVSVADNGRTATDSVRMRVAPLMLQNDLQPAQTVLAAQPAKGQGWWGSTPPYQPGAPGDWPEFAKTLRTATKGRELRFLKGTPDGWKDMWAQDTFEPATVSMPTVGGTHTMRILIRSGNLWDLPEKNTPRPAGRLLYRDLRGPDIGVVQQFGDNQAAGVDDLLNMGGNIELLPPYPGYPHGRVYYGSGARRPDPAFLKLITGQGYQSPISYDTSWLLVGHADETVHVVRANNARGWTLAVADPRLAVRLLRDVQRQGGGSQQLFADTRSTRKPTVDELLSGRLTDNEAAAKHIDDQLAILLKATGLRTSELVRLPVFFANMPGYNRLKALTPDLVNGLSVTDRQFAAPDPHGPRLNGRDVFRQATEQALAKNGVRVHWVEDFFWAHLGGGEVHCATNALRDTREATPWWSGNGVSGIVSR</sequence>
<dbReference type="PANTHER" id="PTHR10837">
    <property type="entry name" value="PEPTIDYLARGININE DEIMINASE"/>
    <property type="match status" value="1"/>
</dbReference>
<dbReference type="GO" id="GO:0005509">
    <property type="term" value="F:calcium ion binding"/>
    <property type="evidence" value="ECO:0007669"/>
    <property type="project" value="InterPro"/>
</dbReference>
<evidence type="ECO:0000259" key="1">
    <source>
        <dbReference type="Pfam" id="PF03068"/>
    </source>
</evidence>
<dbReference type="SUPFAM" id="SSF110083">
    <property type="entry name" value="Peptidylarginine deiminase Pad4, middle domain"/>
    <property type="match status" value="1"/>
</dbReference>
<dbReference type="EC" id="3.5.3.15" evidence="2"/>
<feature type="domain" description="Protein-arginine deiminase C-terminal" evidence="1">
    <location>
        <begin position="155"/>
        <end position="554"/>
    </location>
</feature>
<gene>
    <name evidence="2" type="ORF">HDA44_005426</name>
</gene>
<dbReference type="AlphaFoldDB" id="A0A841DZ87"/>
<dbReference type="Gene3D" id="2.60.40.1700">
    <property type="entry name" value="Protein-arginine deiminase, central domain"/>
    <property type="match status" value="1"/>
</dbReference>
<dbReference type="InterPro" id="IPR004303">
    <property type="entry name" value="PAD"/>
</dbReference>
<dbReference type="GO" id="GO:0005737">
    <property type="term" value="C:cytoplasm"/>
    <property type="evidence" value="ECO:0007669"/>
    <property type="project" value="InterPro"/>
</dbReference>
<keyword evidence="3" id="KW-1185">Reference proteome</keyword>
<evidence type="ECO:0000313" key="2">
    <source>
        <dbReference type="EMBL" id="MBB5982085.1"/>
    </source>
</evidence>
<dbReference type="GO" id="GO:0004668">
    <property type="term" value="F:protein-arginine deiminase activity"/>
    <property type="evidence" value="ECO:0007669"/>
    <property type="project" value="UniProtKB-EC"/>
</dbReference>
<dbReference type="InterPro" id="IPR036556">
    <property type="entry name" value="PAD_central_sf"/>
</dbReference>
<accession>A0A841DZ87</accession>
<keyword evidence="2" id="KW-0378">Hydrolase</keyword>